<dbReference type="PANTHER" id="PTHR33204:SF37">
    <property type="entry name" value="HTH-TYPE TRANSCRIPTIONAL REGULATOR YODB"/>
    <property type="match status" value="1"/>
</dbReference>
<keyword evidence="3" id="KW-0804">Transcription</keyword>
<gene>
    <name evidence="5" type="ORF">N5I32_05145</name>
</gene>
<name>A0ABT2NJ04_9RHOB</name>
<sequence>MGKVRGELRSHCPINFGIEIFGDRWTLLVLRDLLLQGKRRFGDFQASEEGISSNILAERLDRLTHYGLVTAERVAGDRRQIRYEPTEAGRALLPVLVEMAYWGARHDPRTAAPKSFALAYEADRAGLLRSVEAGTNPSEG</sequence>
<evidence type="ECO:0000256" key="1">
    <source>
        <dbReference type="ARBA" id="ARBA00023015"/>
    </source>
</evidence>
<dbReference type="RefSeq" id="WP_261494322.1">
    <property type="nucleotide sequence ID" value="NZ_JAOCQF010000001.1"/>
</dbReference>
<proteinExistence type="predicted"/>
<keyword evidence="6" id="KW-1185">Reference proteome</keyword>
<evidence type="ECO:0000259" key="4">
    <source>
        <dbReference type="PROSITE" id="PS51118"/>
    </source>
</evidence>
<dbReference type="SUPFAM" id="SSF46785">
    <property type="entry name" value="Winged helix' DNA-binding domain"/>
    <property type="match status" value="1"/>
</dbReference>
<dbReference type="PANTHER" id="PTHR33204">
    <property type="entry name" value="TRANSCRIPTIONAL REGULATOR, MARR FAMILY"/>
    <property type="match status" value="1"/>
</dbReference>
<evidence type="ECO:0000313" key="6">
    <source>
        <dbReference type="Proteomes" id="UP001205601"/>
    </source>
</evidence>
<reference evidence="6" key="1">
    <citation type="submission" date="2023-07" db="EMBL/GenBank/DDBJ databases">
        <title>Defluviimonas sediminis sp. nov., isolated from mangrove sediment.</title>
        <authorList>
            <person name="Liu L."/>
            <person name="Li J."/>
            <person name="Huang Y."/>
            <person name="Pan J."/>
            <person name="Li M."/>
        </authorList>
    </citation>
    <scope>NUCLEOTIDE SEQUENCE [LARGE SCALE GENOMIC DNA]</scope>
    <source>
        <strain evidence="6">FT324</strain>
    </source>
</reference>
<evidence type="ECO:0000256" key="2">
    <source>
        <dbReference type="ARBA" id="ARBA00023125"/>
    </source>
</evidence>
<evidence type="ECO:0000256" key="3">
    <source>
        <dbReference type="ARBA" id="ARBA00023163"/>
    </source>
</evidence>
<keyword evidence="1" id="KW-0805">Transcription regulation</keyword>
<dbReference type="InterPro" id="IPR036388">
    <property type="entry name" value="WH-like_DNA-bd_sf"/>
</dbReference>
<dbReference type="Gene3D" id="1.10.10.10">
    <property type="entry name" value="Winged helix-like DNA-binding domain superfamily/Winged helix DNA-binding domain"/>
    <property type="match status" value="1"/>
</dbReference>
<comment type="caution">
    <text evidence="5">The sequence shown here is derived from an EMBL/GenBank/DDBJ whole genome shotgun (WGS) entry which is preliminary data.</text>
</comment>
<dbReference type="InterPro" id="IPR002577">
    <property type="entry name" value="HTH_HxlR"/>
</dbReference>
<dbReference type="Proteomes" id="UP001205601">
    <property type="component" value="Unassembled WGS sequence"/>
</dbReference>
<feature type="domain" description="HTH hxlR-type" evidence="4">
    <location>
        <begin position="12"/>
        <end position="111"/>
    </location>
</feature>
<keyword evidence="2" id="KW-0238">DNA-binding</keyword>
<dbReference type="PROSITE" id="PS51118">
    <property type="entry name" value="HTH_HXLR"/>
    <property type="match status" value="1"/>
</dbReference>
<dbReference type="InterPro" id="IPR036390">
    <property type="entry name" value="WH_DNA-bd_sf"/>
</dbReference>
<accession>A0ABT2NJ04</accession>
<dbReference type="EMBL" id="JAOCQF010000001">
    <property type="protein sequence ID" value="MCT8328900.1"/>
    <property type="molecule type" value="Genomic_DNA"/>
</dbReference>
<dbReference type="Pfam" id="PF01638">
    <property type="entry name" value="HxlR"/>
    <property type="match status" value="1"/>
</dbReference>
<evidence type="ECO:0000313" key="5">
    <source>
        <dbReference type="EMBL" id="MCT8328900.1"/>
    </source>
</evidence>
<protein>
    <submittedName>
        <fullName evidence="5">Helix-turn-helix transcriptional regulator</fullName>
    </submittedName>
</protein>
<organism evidence="5 6">
    <name type="scientific">Albidovulum sediminis</name>
    <dbReference type="NCBI Taxonomy" id="3066345"/>
    <lineage>
        <taxon>Bacteria</taxon>
        <taxon>Pseudomonadati</taxon>
        <taxon>Pseudomonadota</taxon>
        <taxon>Alphaproteobacteria</taxon>
        <taxon>Rhodobacterales</taxon>
        <taxon>Paracoccaceae</taxon>
        <taxon>Albidovulum</taxon>
    </lineage>
</organism>